<keyword evidence="3" id="KW-1185">Reference proteome</keyword>
<sequence>MAQNSEINAGKAGTAAKPSKSGSNPAFGTNMPLMSSAFDTACWLAAA</sequence>
<accession>A0ABT0YKD3</accession>
<dbReference type="EMBL" id="JAMKFE010000003">
    <property type="protein sequence ID" value="MCM5679196.1"/>
    <property type="molecule type" value="Genomic_DNA"/>
</dbReference>
<name>A0ABT0YKD3_9BURK</name>
<feature type="region of interest" description="Disordered" evidence="1">
    <location>
        <begin position="1"/>
        <end position="28"/>
    </location>
</feature>
<organism evidence="2 3">
    <name type="scientific">Caldimonas mangrovi</name>
    <dbReference type="NCBI Taxonomy" id="2944811"/>
    <lineage>
        <taxon>Bacteria</taxon>
        <taxon>Pseudomonadati</taxon>
        <taxon>Pseudomonadota</taxon>
        <taxon>Betaproteobacteria</taxon>
        <taxon>Burkholderiales</taxon>
        <taxon>Sphaerotilaceae</taxon>
        <taxon>Caldimonas</taxon>
    </lineage>
</organism>
<gene>
    <name evidence="2" type="ORF">M8A51_06585</name>
</gene>
<evidence type="ECO:0000313" key="2">
    <source>
        <dbReference type="EMBL" id="MCM5679196.1"/>
    </source>
</evidence>
<comment type="caution">
    <text evidence="2">The sequence shown here is derived from an EMBL/GenBank/DDBJ whole genome shotgun (WGS) entry which is preliminary data.</text>
</comment>
<proteinExistence type="predicted"/>
<protein>
    <submittedName>
        <fullName evidence="2">Uncharacterized protein</fullName>
    </submittedName>
</protein>
<dbReference type="RefSeq" id="WP_251777398.1">
    <property type="nucleotide sequence ID" value="NZ_JAMKFE010000003.1"/>
</dbReference>
<dbReference type="Proteomes" id="UP001165541">
    <property type="component" value="Unassembled WGS sequence"/>
</dbReference>
<evidence type="ECO:0000256" key="1">
    <source>
        <dbReference type="SAM" id="MobiDB-lite"/>
    </source>
</evidence>
<reference evidence="2" key="1">
    <citation type="submission" date="2022-05" db="EMBL/GenBank/DDBJ databases">
        <title>Schlegelella sp. nov., isolated from mangrove soil.</title>
        <authorList>
            <person name="Liu Y."/>
            <person name="Ge X."/>
            <person name="Liu W."/>
        </authorList>
    </citation>
    <scope>NUCLEOTIDE SEQUENCE</scope>
    <source>
        <strain evidence="2">S2-27</strain>
    </source>
</reference>
<evidence type="ECO:0000313" key="3">
    <source>
        <dbReference type="Proteomes" id="UP001165541"/>
    </source>
</evidence>